<gene>
    <name evidence="10" type="ORF">OEIGOIKO_07039</name>
</gene>
<evidence type="ECO:0000256" key="4">
    <source>
        <dbReference type="ARBA" id="ARBA00022741"/>
    </source>
</evidence>
<feature type="binding site" evidence="7">
    <location>
        <position position="75"/>
    </location>
    <ligand>
        <name>ATP</name>
        <dbReference type="ChEBI" id="CHEBI:30616"/>
    </ligand>
</feature>
<dbReference type="PROSITE" id="PS00107">
    <property type="entry name" value="PROTEIN_KINASE_ATP"/>
    <property type="match status" value="1"/>
</dbReference>
<evidence type="ECO:0000256" key="2">
    <source>
        <dbReference type="ARBA" id="ARBA00022527"/>
    </source>
</evidence>
<organism evidence="10 11">
    <name type="scientific">Streptomyces chrestomyceticus JCM 4735</name>
    <dbReference type="NCBI Taxonomy" id="1306181"/>
    <lineage>
        <taxon>Bacteria</taxon>
        <taxon>Bacillati</taxon>
        <taxon>Actinomycetota</taxon>
        <taxon>Actinomycetes</taxon>
        <taxon>Kitasatosporales</taxon>
        <taxon>Streptomycetaceae</taxon>
        <taxon>Streptomyces</taxon>
    </lineage>
</organism>
<feature type="compositionally biased region" description="Gly residues" evidence="8">
    <location>
        <begin position="550"/>
        <end position="592"/>
    </location>
</feature>
<dbReference type="OrthoDB" id="9762169at2"/>
<dbReference type="Pfam" id="PF00069">
    <property type="entry name" value="Pkinase"/>
    <property type="match status" value="1"/>
</dbReference>
<dbReference type="PANTHER" id="PTHR43289:SF6">
    <property type="entry name" value="SERINE_THREONINE-PROTEIN KINASE NEKL-3"/>
    <property type="match status" value="1"/>
</dbReference>
<keyword evidence="3" id="KW-0808">Transferase</keyword>
<feature type="region of interest" description="Disordered" evidence="8">
    <location>
        <begin position="331"/>
        <end position="441"/>
    </location>
</feature>
<feature type="compositionally biased region" description="Low complexity" evidence="8">
    <location>
        <begin position="1"/>
        <end position="11"/>
    </location>
</feature>
<dbReference type="InterPro" id="IPR008271">
    <property type="entry name" value="Ser/Thr_kinase_AS"/>
</dbReference>
<evidence type="ECO:0000256" key="5">
    <source>
        <dbReference type="ARBA" id="ARBA00022777"/>
    </source>
</evidence>
<name>A0A7U9L1B8_9ACTN</name>
<dbReference type="PROSITE" id="PS50011">
    <property type="entry name" value="PROTEIN_KINASE_DOM"/>
    <property type="match status" value="1"/>
</dbReference>
<protein>
    <recommendedName>
        <fullName evidence="1">non-specific serine/threonine protein kinase</fullName>
        <ecNumber evidence="1">2.7.11.1</ecNumber>
    </recommendedName>
</protein>
<dbReference type="Gene3D" id="1.10.510.10">
    <property type="entry name" value="Transferase(Phosphotransferase) domain 1"/>
    <property type="match status" value="1"/>
</dbReference>
<dbReference type="SMART" id="SM00220">
    <property type="entry name" value="S_TKc"/>
    <property type="match status" value="1"/>
</dbReference>
<dbReference type="Proteomes" id="UP000287830">
    <property type="component" value="Unassembled WGS sequence"/>
</dbReference>
<evidence type="ECO:0000313" key="11">
    <source>
        <dbReference type="Proteomes" id="UP000287830"/>
    </source>
</evidence>
<keyword evidence="5 10" id="KW-0418">Kinase</keyword>
<dbReference type="GO" id="GO:0004674">
    <property type="term" value="F:protein serine/threonine kinase activity"/>
    <property type="evidence" value="ECO:0007669"/>
    <property type="project" value="UniProtKB-KW"/>
</dbReference>
<feature type="compositionally biased region" description="Gly residues" evidence="8">
    <location>
        <begin position="349"/>
        <end position="363"/>
    </location>
</feature>
<feature type="compositionally biased region" description="Low complexity" evidence="8">
    <location>
        <begin position="527"/>
        <end position="536"/>
    </location>
</feature>
<evidence type="ECO:0000313" key="10">
    <source>
        <dbReference type="EMBL" id="GCD39209.1"/>
    </source>
</evidence>
<proteinExistence type="predicted"/>
<evidence type="ECO:0000256" key="6">
    <source>
        <dbReference type="ARBA" id="ARBA00022840"/>
    </source>
</evidence>
<feature type="compositionally biased region" description="Low complexity" evidence="8">
    <location>
        <begin position="364"/>
        <end position="392"/>
    </location>
</feature>
<dbReference type="InterPro" id="IPR000719">
    <property type="entry name" value="Prot_kinase_dom"/>
</dbReference>
<comment type="caution">
    <text evidence="10">The sequence shown here is derived from an EMBL/GenBank/DDBJ whole genome shotgun (WGS) entry which is preliminary data.</text>
</comment>
<feature type="region of interest" description="Disordered" evidence="8">
    <location>
        <begin position="1"/>
        <end position="38"/>
    </location>
</feature>
<dbReference type="GO" id="GO:0005524">
    <property type="term" value="F:ATP binding"/>
    <property type="evidence" value="ECO:0007669"/>
    <property type="project" value="UniProtKB-UniRule"/>
</dbReference>
<feature type="domain" description="Protein kinase" evidence="9">
    <location>
        <begin position="46"/>
        <end position="317"/>
    </location>
</feature>
<dbReference type="CDD" id="cd14014">
    <property type="entry name" value="STKc_PknB_like"/>
    <property type="match status" value="1"/>
</dbReference>
<accession>A0A7U9L1B8</accession>
<evidence type="ECO:0000256" key="8">
    <source>
        <dbReference type="SAM" id="MobiDB-lite"/>
    </source>
</evidence>
<dbReference type="PANTHER" id="PTHR43289">
    <property type="entry name" value="MITOGEN-ACTIVATED PROTEIN KINASE KINASE KINASE 20-RELATED"/>
    <property type="match status" value="1"/>
</dbReference>
<evidence type="ECO:0000259" key="9">
    <source>
        <dbReference type="PROSITE" id="PS50011"/>
    </source>
</evidence>
<dbReference type="SUPFAM" id="SSF56112">
    <property type="entry name" value="Protein kinase-like (PK-like)"/>
    <property type="match status" value="1"/>
</dbReference>
<dbReference type="EMBL" id="BHZC01000001">
    <property type="protein sequence ID" value="GCD39209.1"/>
    <property type="molecule type" value="Genomic_DNA"/>
</dbReference>
<sequence>MSGANGANGVDGVNGPGDEGRVGGDSTPEGRGGAGELTGRLLGGRYRVTGQIGRGGMGVVCRAVDEVLGREVAVKVLRAYTDASAPELADLRTRMQREARAAARVRHPGVVTVHDVIDEGGRPVIVMELVDGPSLDDALDRGGPMDPREIAAIGAKVMDALDAAHQVGVLHRDVKPGNVLLERRPRSAGRPDTGVGRVVLTDFGIASIEAPDDGASTHLTRSGELVGSLDYLPPERAQGQPPSPASDIWSLGMTLYAAVEGSGAPFRRTSVWSTLTAIVSEPLPEPRRAGPLTPVLHALMAKDPAARPSAAEARALLTAVADGRDTVRLGLGTEVGAGTGTDTDTGAGTEPGTGTGTEPGTGPGTSWTPTAADVRAASAPSPSPSPSGSQAPTGPVSGQSPTGPVSGRAPTGPAPAPAANLGERETSAVAATGTASPASGRGRRTCMLAAAVAAVLVAGGGVTYGLMARDSGGTVAERRPGAPPQEQAARAGASGTPEETGAVEPGGKATGKGGSGRSAAPAISGEPSKSAASGKPKPGGGGDPGDGKGGDGGAAPGGTGGGGDGGAGAGGGSASGGGAAASGGGATGGTGGAPEPSSCAPIGGGKVNCLVWRTAASYTGSFQQVGTLNAGTNYFYCQANLGRRESYGRWTNTWWAKTDDDSGNSGVYVSAVYLKGGRNDAPVPGLPTC</sequence>
<dbReference type="AlphaFoldDB" id="A0A7U9L1B8"/>
<keyword evidence="6 7" id="KW-0067">ATP-binding</keyword>
<dbReference type="PROSITE" id="PS00108">
    <property type="entry name" value="PROTEIN_KINASE_ST"/>
    <property type="match status" value="1"/>
</dbReference>
<evidence type="ECO:0000256" key="3">
    <source>
        <dbReference type="ARBA" id="ARBA00022679"/>
    </source>
</evidence>
<keyword evidence="4 7" id="KW-0547">Nucleotide-binding</keyword>
<evidence type="ECO:0000256" key="1">
    <source>
        <dbReference type="ARBA" id="ARBA00012513"/>
    </source>
</evidence>
<dbReference type="EC" id="2.7.11.1" evidence="1"/>
<keyword evidence="2 10" id="KW-0723">Serine/threonine-protein kinase</keyword>
<evidence type="ECO:0000256" key="7">
    <source>
        <dbReference type="PROSITE-ProRule" id="PRU10141"/>
    </source>
</evidence>
<dbReference type="Gene3D" id="3.30.200.20">
    <property type="entry name" value="Phosphorylase Kinase, domain 1"/>
    <property type="match status" value="1"/>
</dbReference>
<reference evidence="10 11" key="1">
    <citation type="submission" date="2018-11" db="EMBL/GenBank/DDBJ databases">
        <title>Whole genome sequence of Streptomyces chrestomyceticus NBRC 13444(T).</title>
        <authorList>
            <person name="Komaki H."/>
            <person name="Tamura T."/>
        </authorList>
    </citation>
    <scope>NUCLEOTIDE SEQUENCE [LARGE SCALE GENOMIC DNA]</scope>
    <source>
        <strain evidence="10 11">NBRC 13444</strain>
    </source>
</reference>
<dbReference type="InterPro" id="IPR011009">
    <property type="entry name" value="Kinase-like_dom_sf"/>
</dbReference>
<feature type="region of interest" description="Disordered" evidence="8">
    <location>
        <begin position="473"/>
        <end position="595"/>
    </location>
</feature>
<dbReference type="InterPro" id="IPR017441">
    <property type="entry name" value="Protein_kinase_ATP_BS"/>
</dbReference>